<dbReference type="GO" id="GO:0008422">
    <property type="term" value="F:beta-glucosidase activity"/>
    <property type="evidence" value="ECO:0007669"/>
    <property type="project" value="TreeGrafter"/>
</dbReference>
<evidence type="ECO:0000313" key="1">
    <source>
        <dbReference type="EMBL" id="RYR44668.1"/>
    </source>
</evidence>
<organism evidence="1 2">
    <name type="scientific">Arachis hypogaea</name>
    <name type="common">Peanut</name>
    <dbReference type="NCBI Taxonomy" id="3818"/>
    <lineage>
        <taxon>Eukaryota</taxon>
        <taxon>Viridiplantae</taxon>
        <taxon>Streptophyta</taxon>
        <taxon>Embryophyta</taxon>
        <taxon>Tracheophyta</taxon>
        <taxon>Spermatophyta</taxon>
        <taxon>Magnoliopsida</taxon>
        <taxon>eudicotyledons</taxon>
        <taxon>Gunneridae</taxon>
        <taxon>Pentapetalae</taxon>
        <taxon>rosids</taxon>
        <taxon>fabids</taxon>
        <taxon>Fabales</taxon>
        <taxon>Fabaceae</taxon>
        <taxon>Papilionoideae</taxon>
        <taxon>50 kb inversion clade</taxon>
        <taxon>dalbergioids sensu lato</taxon>
        <taxon>Dalbergieae</taxon>
        <taxon>Pterocarpus clade</taxon>
        <taxon>Arachis</taxon>
    </lineage>
</organism>
<reference evidence="1 2" key="1">
    <citation type="submission" date="2019-01" db="EMBL/GenBank/DDBJ databases">
        <title>Sequencing of cultivated peanut Arachis hypogaea provides insights into genome evolution and oil improvement.</title>
        <authorList>
            <person name="Chen X."/>
        </authorList>
    </citation>
    <scope>NUCLEOTIDE SEQUENCE [LARGE SCALE GENOMIC DNA]</scope>
    <source>
        <strain evidence="2">cv. Fuhuasheng</strain>
        <tissue evidence="1">Leaves</tissue>
    </source>
</reference>
<proteinExistence type="predicted"/>
<comment type="caution">
    <text evidence="1">The sequence shown here is derived from an EMBL/GenBank/DDBJ whole genome shotgun (WGS) entry which is preliminary data.</text>
</comment>
<name>A0A445C174_ARAHY</name>
<dbReference type="PANTHER" id="PTHR12654:SF3">
    <property type="entry name" value="NON-LYSOSOMAL GLUCOSYLCERAMIDASE"/>
    <property type="match status" value="1"/>
</dbReference>
<dbReference type="STRING" id="3818.A0A445C174"/>
<accession>A0A445C174</accession>
<gene>
    <name evidence="1" type="ORF">Ahy_A08g040965</name>
</gene>
<protein>
    <submittedName>
        <fullName evidence="1">Uncharacterized protein</fullName>
    </submittedName>
</protein>
<sequence>MLAVQDVVHVASLCHQHDCNDGSSTSNFTIKCFCNSFSEIGDLPATLKLVDDYGLLIHQKKGRNIIQGTVLLKPLNNFGKTTADVTLLFTWTNSVGGLSEFSGDHFNSKMRYTKFYGTNGVAAAKIVHDAIIGHRQWEAQIDD</sequence>
<evidence type="ECO:0000313" key="2">
    <source>
        <dbReference type="Proteomes" id="UP000289738"/>
    </source>
</evidence>
<dbReference type="InterPro" id="IPR052566">
    <property type="entry name" value="Non-lysos_glucosylceramidase"/>
</dbReference>
<dbReference type="Proteomes" id="UP000289738">
    <property type="component" value="Chromosome A08"/>
</dbReference>
<dbReference type="PANTHER" id="PTHR12654">
    <property type="entry name" value="BILE ACID BETA-GLUCOSIDASE-RELATED"/>
    <property type="match status" value="1"/>
</dbReference>
<keyword evidence="2" id="KW-1185">Reference proteome</keyword>
<dbReference type="AlphaFoldDB" id="A0A445C174"/>
<dbReference type="EMBL" id="SDMP01000008">
    <property type="protein sequence ID" value="RYR44668.1"/>
    <property type="molecule type" value="Genomic_DNA"/>
</dbReference>